<dbReference type="GO" id="GO:0019646">
    <property type="term" value="P:aerobic electron transport chain"/>
    <property type="evidence" value="ECO:0007669"/>
    <property type="project" value="TreeGrafter"/>
</dbReference>
<dbReference type="InterPro" id="IPR036188">
    <property type="entry name" value="FAD/NAD-bd_sf"/>
</dbReference>
<evidence type="ECO:0000256" key="4">
    <source>
        <dbReference type="ARBA" id="ARBA00022827"/>
    </source>
</evidence>
<keyword evidence="3" id="KW-0285">Flavoprotein</keyword>
<dbReference type="PRINTS" id="PR00368">
    <property type="entry name" value="FADPNR"/>
</dbReference>
<dbReference type="AlphaFoldDB" id="A0A6S6U970"/>
<evidence type="ECO:0000256" key="1">
    <source>
        <dbReference type="ARBA" id="ARBA00001974"/>
    </source>
</evidence>
<dbReference type="PANTHER" id="PTHR42913:SF3">
    <property type="entry name" value="64 KDA MITOCHONDRIAL NADH DEHYDROGENASE (EUROFUNG)"/>
    <property type="match status" value="1"/>
</dbReference>
<name>A0A6S6U970_9BACT</name>
<dbReference type="SUPFAM" id="SSF51905">
    <property type="entry name" value="FAD/NAD(P)-binding domain"/>
    <property type="match status" value="2"/>
</dbReference>
<organism evidence="7">
    <name type="scientific">uncultured Sulfurovum sp</name>
    <dbReference type="NCBI Taxonomy" id="269237"/>
    <lineage>
        <taxon>Bacteria</taxon>
        <taxon>Pseudomonadati</taxon>
        <taxon>Campylobacterota</taxon>
        <taxon>Epsilonproteobacteria</taxon>
        <taxon>Campylobacterales</taxon>
        <taxon>Sulfurovaceae</taxon>
        <taxon>Sulfurovum</taxon>
        <taxon>environmental samples</taxon>
    </lineage>
</organism>
<comment type="similarity">
    <text evidence="2">Belongs to the NADH dehydrogenase family.</text>
</comment>
<feature type="domain" description="FAD/NAD(P)-binding" evidence="6">
    <location>
        <begin position="3"/>
        <end position="307"/>
    </location>
</feature>
<evidence type="ECO:0000256" key="3">
    <source>
        <dbReference type="ARBA" id="ARBA00022630"/>
    </source>
</evidence>
<reference evidence="7" key="1">
    <citation type="submission" date="2020-01" db="EMBL/GenBank/DDBJ databases">
        <authorList>
            <person name="Meier V. D."/>
            <person name="Meier V D."/>
        </authorList>
    </citation>
    <scope>NUCLEOTIDE SEQUENCE</scope>
    <source>
        <strain evidence="7">HLG_WM_MAG_01</strain>
    </source>
</reference>
<sequence length="405" mass="45605">MKRVVIIGGGYGGLRALEHLCKYEQFHVALIDKNPYHYMQTETYGYIAGRFDIADIAVDIQSFIEGLRKNIEFIQDEVLDISKETNEVICKANNVAYDYLILAVGAKTHFFSFIEGAQEHTHGVKNIQRAFEFRRDFESQLYNKLQHSADSEAEDFHIAIAGAGLSGVEIAAEMGYVLQHYKKSFALNSANITISLIDAAETILPGMDSYIVDKTRKRLKELGVNIYERTYISKIKKESIVFNDETELPFNFAIFTAGIVGVDLIKKLDTPKNSIHQIIPDEMLRMQGTDNIFIIGDCAQIEDANEIILPPTAQIAEKSAEYVVKNIAKLDNQQLITPFNAKVDGMFIALGGNYAVGILFDKIKVSGYVAHLLKKLITRAYRFGLELKVNTGYKKRQIDVLEQHC</sequence>
<dbReference type="Pfam" id="PF07992">
    <property type="entry name" value="Pyr_redox_2"/>
    <property type="match status" value="1"/>
</dbReference>
<protein>
    <submittedName>
        <fullName evidence="7">NADH dehydrogenase (EC)</fullName>
        <ecNumber evidence="7">1.6.99.3</ecNumber>
    </submittedName>
</protein>
<accession>A0A6S6U970</accession>
<evidence type="ECO:0000313" key="7">
    <source>
        <dbReference type="EMBL" id="CAA6825293.1"/>
    </source>
</evidence>
<dbReference type="GO" id="GO:0003955">
    <property type="term" value="F:NAD(P)H dehydrogenase (quinone) activity"/>
    <property type="evidence" value="ECO:0007669"/>
    <property type="project" value="TreeGrafter"/>
</dbReference>
<evidence type="ECO:0000259" key="6">
    <source>
        <dbReference type="Pfam" id="PF07992"/>
    </source>
</evidence>
<proteinExistence type="inferred from homology"/>
<keyword evidence="4" id="KW-0274">FAD</keyword>
<dbReference type="EC" id="1.6.99.3" evidence="7"/>
<evidence type="ECO:0000256" key="2">
    <source>
        <dbReference type="ARBA" id="ARBA00005272"/>
    </source>
</evidence>
<keyword evidence="5 7" id="KW-0560">Oxidoreductase</keyword>
<dbReference type="InterPro" id="IPR051169">
    <property type="entry name" value="NADH-Q_oxidoreductase"/>
</dbReference>
<dbReference type="InterPro" id="IPR023753">
    <property type="entry name" value="FAD/NAD-binding_dom"/>
</dbReference>
<dbReference type="Gene3D" id="3.50.50.100">
    <property type="match status" value="1"/>
</dbReference>
<comment type="cofactor">
    <cofactor evidence="1">
        <name>FAD</name>
        <dbReference type="ChEBI" id="CHEBI:57692"/>
    </cofactor>
</comment>
<gene>
    <name evidence="7" type="ORF">HELGO_WM7082</name>
</gene>
<dbReference type="EMBL" id="CACVAS010000128">
    <property type="protein sequence ID" value="CAA6825293.1"/>
    <property type="molecule type" value="Genomic_DNA"/>
</dbReference>
<dbReference type="PANTHER" id="PTHR42913">
    <property type="entry name" value="APOPTOSIS-INDUCING FACTOR 1"/>
    <property type="match status" value="1"/>
</dbReference>
<evidence type="ECO:0000256" key="5">
    <source>
        <dbReference type="ARBA" id="ARBA00023002"/>
    </source>
</evidence>